<dbReference type="Pfam" id="PF03992">
    <property type="entry name" value="ABM"/>
    <property type="match status" value="1"/>
</dbReference>
<protein>
    <submittedName>
        <fullName evidence="3">Antibiotic biosynthesis monooxygenase</fullName>
    </submittedName>
</protein>
<organism evidence="3 4">
    <name type="scientific">Exobacillus caeni</name>
    <dbReference type="NCBI Taxonomy" id="2574798"/>
    <lineage>
        <taxon>Bacteria</taxon>
        <taxon>Bacillati</taxon>
        <taxon>Bacillota</taxon>
        <taxon>Bacilli</taxon>
        <taxon>Bacillales</taxon>
        <taxon>Guptibacillaceae</taxon>
        <taxon>Exobacillus</taxon>
    </lineage>
</organism>
<dbReference type="SUPFAM" id="SSF54909">
    <property type="entry name" value="Dimeric alpha+beta barrel"/>
    <property type="match status" value="1"/>
</dbReference>
<accession>A0A5R9F674</accession>
<name>A0A5R9F674_9BACL</name>
<dbReference type="InterPro" id="IPR007138">
    <property type="entry name" value="ABM_dom"/>
</dbReference>
<dbReference type="GO" id="GO:0004497">
    <property type="term" value="F:monooxygenase activity"/>
    <property type="evidence" value="ECO:0007669"/>
    <property type="project" value="UniProtKB-KW"/>
</dbReference>
<dbReference type="PANTHER" id="PTHR34474">
    <property type="entry name" value="SIGNAL TRANSDUCTION PROTEIN TRAP"/>
    <property type="match status" value="1"/>
</dbReference>
<dbReference type="RefSeq" id="WP_138124032.1">
    <property type="nucleotide sequence ID" value="NZ_SWLG01000004.1"/>
</dbReference>
<keyword evidence="3" id="KW-0503">Monooxygenase</keyword>
<evidence type="ECO:0000313" key="3">
    <source>
        <dbReference type="EMBL" id="TLS37999.1"/>
    </source>
</evidence>
<reference evidence="3 4" key="1">
    <citation type="submission" date="2019-04" db="EMBL/GenBank/DDBJ databases">
        <title>Bacillus caeni sp. nov., a bacterium isolated from mangrove sediment.</title>
        <authorList>
            <person name="Huang H."/>
            <person name="Mo K."/>
            <person name="Hu Y."/>
        </authorList>
    </citation>
    <scope>NUCLEOTIDE SEQUENCE [LARGE SCALE GENOMIC DNA]</scope>
    <source>
        <strain evidence="3 4">HB172195</strain>
    </source>
</reference>
<proteinExistence type="predicted"/>
<feature type="compositionally biased region" description="Basic and acidic residues" evidence="1">
    <location>
        <begin position="73"/>
        <end position="85"/>
    </location>
</feature>
<sequence>MYVVMNELKVPKEAKGVMKERFGKSSENMKNVEGCLEFLFLDNVDENGKLVVFTKWESKEAYENWVNSDAFKNAHKEKRESKEKSPASGNELNEYTVVYHT</sequence>
<dbReference type="OrthoDB" id="384737at2"/>
<feature type="region of interest" description="Disordered" evidence="1">
    <location>
        <begin position="73"/>
        <end position="101"/>
    </location>
</feature>
<dbReference type="InterPro" id="IPR050404">
    <property type="entry name" value="Heme-degrading_MO"/>
</dbReference>
<keyword evidence="3" id="KW-0560">Oxidoreductase</keyword>
<evidence type="ECO:0000256" key="1">
    <source>
        <dbReference type="SAM" id="MobiDB-lite"/>
    </source>
</evidence>
<dbReference type="PANTHER" id="PTHR34474:SF2">
    <property type="entry name" value="SIGNAL TRANSDUCTION PROTEIN TRAP"/>
    <property type="match status" value="1"/>
</dbReference>
<evidence type="ECO:0000259" key="2">
    <source>
        <dbReference type="PROSITE" id="PS51725"/>
    </source>
</evidence>
<gene>
    <name evidence="3" type="ORF">FCL54_05480</name>
</gene>
<dbReference type="InterPro" id="IPR011008">
    <property type="entry name" value="Dimeric_a/b-barrel"/>
</dbReference>
<feature type="domain" description="ABM" evidence="2">
    <location>
        <begin position="2"/>
        <end position="90"/>
    </location>
</feature>
<dbReference type="AlphaFoldDB" id="A0A5R9F674"/>
<dbReference type="Proteomes" id="UP000308230">
    <property type="component" value="Unassembled WGS sequence"/>
</dbReference>
<evidence type="ECO:0000313" key="4">
    <source>
        <dbReference type="Proteomes" id="UP000308230"/>
    </source>
</evidence>
<keyword evidence="4" id="KW-1185">Reference proteome</keyword>
<dbReference type="PROSITE" id="PS51725">
    <property type="entry name" value="ABM"/>
    <property type="match status" value="1"/>
</dbReference>
<dbReference type="Gene3D" id="3.30.70.100">
    <property type="match status" value="1"/>
</dbReference>
<dbReference type="EMBL" id="SWLG01000004">
    <property type="protein sequence ID" value="TLS37999.1"/>
    <property type="molecule type" value="Genomic_DNA"/>
</dbReference>
<comment type="caution">
    <text evidence="3">The sequence shown here is derived from an EMBL/GenBank/DDBJ whole genome shotgun (WGS) entry which is preliminary data.</text>
</comment>